<feature type="transmembrane region" description="Helical" evidence="6">
    <location>
        <begin position="218"/>
        <end position="241"/>
    </location>
</feature>
<dbReference type="Proteomes" id="UP000243515">
    <property type="component" value="Unassembled WGS sequence"/>
</dbReference>
<dbReference type="Pfam" id="PF04193">
    <property type="entry name" value="PQ-loop"/>
    <property type="match status" value="1"/>
</dbReference>
<sequence length="299" mass="32700">MGDGNQIPLAANVLGTIGTVLWCIQLVPQIWHNWKYKKTEGLPASMMLLWASCAVPFGIYMILQVGVTVTVESNFKEPTLISNVIEETGARSCSTASELHTSQFTDTKNKVLTPICHSNYSLVKVIMVVAGACLLCGSIEALFIFTLRIPYDKGVTWPALLIGVIAAILLILGLIPPYFELWKRDGRVVGFSWVFLSIDCLGAFFSILALAAQSSFDILGGILYISVIVLEAGIFASHIIWRIRHRKLLRAAKEAGKTVDEMLESMEGECSTNSPPGDLESGRELDSQHQEKSSPKPGD</sequence>
<feature type="transmembrane region" description="Helical" evidence="6">
    <location>
        <begin position="191"/>
        <end position="212"/>
    </location>
</feature>
<protein>
    <recommendedName>
        <fullName evidence="9">PQ loop repeat protein</fullName>
    </recommendedName>
</protein>
<dbReference type="OrthoDB" id="407617at2759"/>
<reference evidence="7 8" key="1">
    <citation type="journal article" date="2015" name="Environ. Microbiol.">
        <title>Metagenome sequence of Elaphomyces granulatus from sporocarp tissue reveals Ascomycota ectomycorrhizal fingerprints of genome expansion and a Proteobacteria-rich microbiome.</title>
        <authorList>
            <person name="Quandt C.A."/>
            <person name="Kohler A."/>
            <person name="Hesse C.N."/>
            <person name="Sharpton T.J."/>
            <person name="Martin F."/>
            <person name="Spatafora J.W."/>
        </authorList>
    </citation>
    <scope>NUCLEOTIDE SEQUENCE [LARGE SCALE GENOMIC DNA]</scope>
    <source>
        <strain evidence="7 8">OSC145934</strain>
    </source>
</reference>
<evidence type="ECO:0000256" key="3">
    <source>
        <dbReference type="ARBA" id="ARBA00022989"/>
    </source>
</evidence>
<organism evidence="7 8">
    <name type="scientific">Elaphomyces granulatus</name>
    <dbReference type="NCBI Taxonomy" id="519963"/>
    <lineage>
        <taxon>Eukaryota</taxon>
        <taxon>Fungi</taxon>
        <taxon>Dikarya</taxon>
        <taxon>Ascomycota</taxon>
        <taxon>Pezizomycotina</taxon>
        <taxon>Eurotiomycetes</taxon>
        <taxon>Eurotiomycetidae</taxon>
        <taxon>Eurotiales</taxon>
        <taxon>Elaphomycetaceae</taxon>
        <taxon>Elaphomyces</taxon>
    </lineage>
</organism>
<dbReference type="InterPro" id="IPR006603">
    <property type="entry name" value="PQ-loop_rpt"/>
</dbReference>
<dbReference type="EMBL" id="NPHW01002640">
    <property type="protein sequence ID" value="OXV11040.1"/>
    <property type="molecule type" value="Genomic_DNA"/>
</dbReference>
<dbReference type="GO" id="GO:0005886">
    <property type="term" value="C:plasma membrane"/>
    <property type="evidence" value="ECO:0007669"/>
    <property type="project" value="EnsemblFungi"/>
</dbReference>
<keyword evidence="4 6" id="KW-0472">Membrane</keyword>
<comment type="subcellular location">
    <subcellularLocation>
        <location evidence="1">Membrane</location>
        <topology evidence="1">Multi-pass membrane protein</topology>
    </subcellularLocation>
</comment>
<evidence type="ECO:0000256" key="2">
    <source>
        <dbReference type="ARBA" id="ARBA00022692"/>
    </source>
</evidence>
<comment type="caution">
    <text evidence="7">The sequence shown here is derived from an EMBL/GenBank/DDBJ whole genome shotgun (WGS) entry which is preliminary data.</text>
</comment>
<evidence type="ECO:0000313" key="8">
    <source>
        <dbReference type="Proteomes" id="UP000243515"/>
    </source>
</evidence>
<proteinExistence type="predicted"/>
<evidence type="ECO:0000256" key="1">
    <source>
        <dbReference type="ARBA" id="ARBA00004141"/>
    </source>
</evidence>
<dbReference type="SMART" id="SM00679">
    <property type="entry name" value="CTNS"/>
    <property type="match status" value="2"/>
</dbReference>
<evidence type="ECO:0000313" key="7">
    <source>
        <dbReference type="EMBL" id="OXV11040.1"/>
    </source>
</evidence>
<feature type="compositionally biased region" description="Basic and acidic residues" evidence="5">
    <location>
        <begin position="280"/>
        <end position="299"/>
    </location>
</feature>
<dbReference type="PANTHER" id="PTHR16201:SF37">
    <property type="entry name" value="PQ-LOOP REPEAT-CONTAINING PROTEIN"/>
    <property type="match status" value="1"/>
</dbReference>
<feature type="region of interest" description="Disordered" evidence="5">
    <location>
        <begin position="264"/>
        <end position="299"/>
    </location>
</feature>
<feature type="transmembrane region" description="Helical" evidence="6">
    <location>
        <begin position="125"/>
        <end position="145"/>
    </location>
</feature>
<gene>
    <name evidence="7" type="ORF">Egran_01201</name>
</gene>
<keyword evidence="8" id="KW-1185">Reference proteome</keyword>
<dbReference type="Gene3D" id="1.20.1280.290">
    <property type="match status" value="1"/>
</dbReference>
<feature type="transmembrane region" description="Helical" evidence="6">
    <location>
        <begin position="47"/>
        <end position="71"/>
    </location>
</feature>
<name>A0A232M3P7_9EURO</name>
<dbReference type="AlphaFoldDB" id="A0A232M3P7"/>
<evidence type="ECO:0008006" key="9">
    <source>
        <dbReference type="Google" id="ProtNLM"/>
    </source>
</evidence>
<evidence type="ECO:0000256" key="5">
    <source>
        <dbReference type="SAM" id="MobiDB-lite"/>
    </source>
</evidence>
<dbReference type="PANTHER" id="PTHR16201">
    <property type="entry name" value="SEVEN TRANSMEMBRANE PROTEIN 1-RELATED"/>
    <property type="match status" value="1"/>
</dbReference>
<feature type="transmembrane region" description="Helical" evidence="6">
    <location>
        <begin position="7"/>
        <end position="27"/>
    </location>
</feature>
<evidence type="ECO:0000256" key="4">
    <source>
        <dbReference type="ARBA" id="ARBA00023136"/>
    </source>
</evidence>
<accession>A0A232M3P7</accession>
<evidence type="ECO:0000256" key="6">
    <source>
        <dbReference type="SAM" id="Phobius"/>
    </source>
</evidence>
<dbReference type="InterPro" id="IPR051415">
    <property type="entry name" value="LAAT-1"/>
</dbReference>
<keyword evidence="3 6" id="KW-1133">Transmembrane helix</keyword>
<feature type="transmembrane region" description="Helical" evidence="6">
    <location>
        <begin position="157"/>
        <end position="179"/>
    </location>
</feature>
<keyword evidence="2 6" id="KW-0812">Transmembrane</keyword>